<dbReference type="SUPFAM" id="SSF52172">
    <property type="entry name" value="CheY-like"/>
    <property type="match status" value="1"/>
</dbReference>
<gene>
    <name evidence="3" type="ORF">SAMN05660862_0154</name>
</gene>
<dbReference type="RefSeq" id="WP_058699746.1">
    <property type="nucleotide sequence ID" value="NZ_FXAU01000001.1"/>
</dbReference>
<dbReference type="Gene3D" id="3.40.50.2300">
    <property type="match status" value="1"/>
</dbReference>
<dbReference type="OrthoDB" id="9797341at2"/>
<name>A0A1X7HWM7_9SPHI</name>
<feature type="modified residue" description="4-aspartylphosphate" evidence="1">
    <location>
        <position position="63"/>
    </location>
</feature>
<keyword evidence="4" id="KW-1185">Reference proteome</keyword>
<dbReference type="PROSITE" id="PS50110">
    <property type="entry name" value="RESPONSE_REGULATORY"/>
    <property type="match status" value="1"/>
</dbReference>
<dbReference type="InterPro" id="IPR011006">
    <property type="entry name" value="CheY-like_superfamily"/>
</dbReference>
<keyword evidence="1" id="KW-0597">Phosphoprotein</keyword>
<reference evidence="3 4" key="1">
    <citation type="submission" date="2017-04" db="EMBL/GenBank/DDBJ databases">
        <authorList>
            <person name="Afonso C.L."/>
            <person name="Miller P.J."/>
            <person name="Scott M.A."/>
            <person name="Spackman E."/>
            <person name="Goraichik I."/>
            <person name="Dimitrov K.M."/>
            <person name="Suarez D.L."/>
            <person name="Swayne D.E."/>
        </authorList>
    </citation>
    <scope>NUCLEOTIDE SEQUENCE [LARGE SCALE GENOMIC DNA]</scope>
    <source>
        <strain evidence="3 4">DSM 22418</strain>
    </source>
</reference>
<dbReference type="InterPro" id="IPR001789">
    <property type="entry name" value="Sig_transdc_resp-reg_receiver"/>
</dbReference>
<dbReference type="AlphaFoldDB" id="A0A1X7HWM7"/>
<accession>A0A1X7HWM7</accession>
<sequence>MDTDTKQDKVSIAFINDKSPIIDKICTDLLSAKFEILFQTENIENAISELEVIKKLPEICIIDLDFYDKSILKQLQKLRNLYPTIQLIAHSDIDDEKIAKDIIDIGFLSYFLLGTDIDDLKKALIDSV</sequence>
<dbReference type="STRING" id="561061.SAMN05660862_0154"/>
<dbReference type="GO" id="GO:0000160">
    <property type="term" value="P:phosphorelay signal transduction system"/>
    <property type="evidence" value="ECO:0007669"/>
    <property type="project" value="InterPro"/>
</dbReference>
<evidence type="ECO:0000259" key="2">
    <source>
        <dbReference type="PROSITE" id="PS50110"/>
    </source>
</evidence>
<evidence type="ECO:0000313" key="4">
    <source>
        <dbReference type="Proteomes" id="UP000192980"/>
    </source>
</evidence>
<dbReference type="Proteomes" id="UP000192980">
    <property type="component" value="Unassembled WGS sequence"/>
</dbReference>
<proteinExistence type="predicted"/>
<feature type="domain" description="Response regulatory" evidence="2">
    <location>
        <begin position="12"/>
        <end position="128"/>
    </location>
</feature>
<evidence type="ECO:0000313" key="3">
    <source>
        <dbReference type="EMBL" id="SMG06392.1"/>
    </source>
</evidence>
<organism evidence="3 4">
    <name type="scientific">Sphingobacterium psychroaquaticum</name>
    <dbReference type="NCBI Taxonomy" id="561061"/>
    <lineage>
        <taxon>Bacteria</taxon>
        <taxon>Pseudomonadati</taxon>
        <taxon>Bacteroidota</taxon>
        <taxon>Sphingobacteriia</taxon>
        <taxon>Sphingobacteriales</taxon>
        <taxon>Sphingobacteriaceae</taxon>
        <taxon>Sphingobacterium</taxon>
    </lineage>
</organism>
<dbReference type="EMBL" id="FXAU01000001">
    <property type="protein sequence ID" value="SMG06392.1"/>
    <property type="molecule type" value="Genomic_DNA"/>
</dbReference>
<evidence type="ECO:0000256" key="1">
    <source>
        <dbReference type="PROSITE-ProRule" id="PRU00169"/>
    </source>
</evidence>
<protein>
    <recommendedName>
        <fullName evidence="2">Response regulatory domain-containing protein</fullName>
    </recommendedName>
</protein>